<comment type="caution">
    <text evidence="1">The sequence shown here is derived from an EMBL/GenBank/DDBJ whole genome shotgun (WGS) entry which is preliminary data.</text>
</comment>
<sequence length="142" mass="15809">MDRAGPIGRGKMTYARLDRCDGPPCPNCGCADAEILEQPKPAAEKSWWGSGKAVCRQCGTEFRFKEAPDVEHQEPIIETPQLPPIEHQGVMLSPAPVDYKLVKVPLCPACRSEDVRVTTTRANLRYYKCQCGETFKRAKDAE</sequence>
<name>A0A0F9Q919_9ZZZZ</name>
<accession>A0A0F9Q919</accession>
<reference evidence="1" key="1">
    <citation type="journal article" date="2015" name="Nature">
        <title>Complex archaea that bridge the gap between prokaryotes and eukaryotes.</title>
        <authorList>
            <person name="Spang A."/>
            <person name="Saw J.H."/>
            <person name="Jorgensen S.L."/>
            <person name="Zaremba-Niedzwiedzka K."/>
            <person name="Martijn J."/>
            <person name="Lind A.E."/>
            <person name="van Eijk R."/>
            <person name="Schleper C."/>
            <person name="Guy L."/>
            <person name="Ettema T.J."/>
        </authorList>
    </citation>
    <scope>NUCLEOTIDE SEQUENCE</scope>
</reference>
<proteinExistence type="predicted"/>
<dbReference type="AlphaFoldDB" id="A0A0F9Q919"/>
<evidence type="ECO:0000313" key="1">
    <source>
        <dbReference type="EMBL" id="KKN09701.1"/>
    </source>
</evidence>
<dbReference type="EMBL" id="LAZR01004316">
    <property type="protein sequence ID" value="KKN09701.1"/>
    <property type="molecule type" value="Genomic_DNA"/>
</dbReference>
<gene>
    <name evidence="1" type="ORF">LCGC14_1043990</name>
</gene>
<organism evidence="1">
    <name type="scientific">marine sediment metagenome</name>
    <dbReference type="NCBI Taxonomy" id="412755"/>
    <lineage>
        <taxon>unclassified sequences</taxon>
        <taxon>metagenomes</taxon>
        <taxon>ecological metagenomes</taxon>
    </lineage>
</organism>
<protein>
    <submittedName>
        <fullName evidence="1">Uncharacterized protein</fullName>
    </submittedName>
</protein>